<reference evidence="2 3" key="1">
    <citation type="submission" date="2019-09" db="EMBL/GenBank/DDBJ databases">
        <authorList>
            <person name="Leyn A S."/>
        </authorList>
    </citation>
    <scope>NUCLEOTIDE SEQUENCE [LARGE SCALE GENOMIC DNA]</scope>
    <source>
        <strain evidence="2">AA231_1</strain>
    </source>
</reference>
<proteinExistence type="predicted"/>
<dbReference type="AlphaFoldDB" id="A0A6I8LJ86"/>
<evidence type="ECO:0008006" key="4">
    <source>
        <dbReference type="Google" id="ProtNLM"/>
    </source>
</evidence>
<dbReference type="Proteomes" id="UP000399805">
    <property type="component" value="Unassembled WGS sequence"/>
</dbReference>
<feature type="compositionally biased region" description="Pro residues" evidence="1">
    <location>
        <begin position="335"/>
        <end position="347"/>
    </location>
</feature>
<accession>A0A6I8LJ86</accession>
<feature type="compositionally biased region" description="Basic and acidic residues" evidence="1">
    <location>
        <begin position="350"/>
        <end position="360"/>
    </location>
</feature>
<gene>
    <name evidence="2" type="ORF">AA23TX_00746</name>
</gene>
<sequence length="446" mass="46993">MTVPITASNSTTGAGVFDSWKQVGDSIGKVQTEHGGDLAAVSVELGINVISAVLDTVAFAMDPLAKLIAAGLGWLIEHVSFLKWPLDQVAGNPAEVTKVANELHKIGESLRNTGTSLDDTLKATITQWQGKGYDSFLKSINDRKGWIDANAKAADVAGYMVETTGALIGAVRSLLRDIITTILGDIISTMLIALALAIPTFGASIAVGVTKCVATVSVQVAAMMAKLAKVVAYAGRTLARLTGLSKLVKGKPGSSSSAGHEMTPMPPPGTAVTHDRPGGGATPSTRPPGDGTTPNFSRPLPPPGTAVTHDGPGGGATPSTRPPGDGTTPNFSRPLPKPPEPPKPTPPKSHLSDHDVSTIKKHEDWLKTKFGDSYKKMKFVDDWLKAKAPDYYPMLKALSDAKSSKNFVGWAGKDIVQVDRGLTDIQMQAEAAWAEEDKKQQQQQPQ</sequence>
<dbReference type="InterPro" id="IPR029013">
    <property type="entry name" value="HP0062-like_sf"/>
</dbReference>
<dbReference type="SUPFAM" id="SSF158414">
    <property type="entry name" value="HP0062-like"/>
    <property type="match status" value="1"/>
</dbReference>
<dbReference type="EMBL" id="CABVGP010000001">
    <property type="protein sequence ID" value="VVJ15725.1"/>
    <property type="molecule type" value="Genomic_DNA"/>
</dbReference>
<keyword evidence="3" id="KW-1185">Reference proteome</keyword>
<evidence type="ECO:0000313" key="2">
    <source>
        <dbReference type="EMBL" id="VVJ15725.1"/>
    </source>
</evidence>
<organism evidence="2 3">
    <name type="scientific">Amycolatopsis camponoti</name>
    <dbReference type="NCBI Taxonomy" id="2606593"/>
    <lineage>
        <taxon>Bacteria</taxon>
        <taxon>Bacillati</taxon>
        <taxon>Actinomycetota</taxon>
        <taxon>Actinomycetes</taxon>
        <taxon>Pseudonocardiales</taxon>
        <taxon>Pseudonocardiaceae</taxon>
        <taxon>Amycolatopsis</taxon>
    </lineage>
</organism>
<feature type="region of interest" description="Disordered" evidence="1">
    <location>
        <begin position="247"/>
        <end position="360"/>
    </location>
</feature>
<dbReference type="RefSeq" id="WP_155541166.1">
    <property type="nucleotide sequence ID" value="NZ_CABVGP010000001.1"/>
</dbReference>
<evidence type="ECO:0000313" key="3">
    <source>
        <dbReference type="Proteomes" id="UP000399805"/>
    </source>
</evidence>
<evidence type="ECO:0000256" key="1">
    <source>
        <dbReference type="SAM" id="MobiDB-lite"/>
    </source>
</evidence>
<name>A0A6I8LJ86_9PSEU</name>
<protein>
    <recommendedName>
        <fullName evidence="4">WXG100 family type VII secretion target</fullName>
    </recommendedName>
</protein>